<evidence type="ECO:0008006" key="4">
    <source>
        <dbReference type="Google" id="ProtNLM"/>
    </source>
</evidence>
<dbReference type="Proteomes" id="UP000195221">
    <property type="component" value="Unassembled WGS sequence"/>
</dbReference>
<keyword evidence="1" id="KW-0472">Membrane</keyword>
<dbReference type="RefSeq" id="WP_062173764.1">
    <property type="nucleotide sequence ID" value="NZ_NBTZ01000038.1"/>
</dbReference>
<accession>A0A242MXW1</accession>
<reference evidence="2 3" key="1">
    <citation type="submission" date="2017-03" db="EMBL/GenBank/DDBJ databases">
        <title>Genome analysis of strain PAMC 26577.</title>
        <authorList>
            <person name="Oh H.-M."/>
            <person name="Yang J.-A."/>
        </authorList>
    </citation>
    <scope>NUCLEOTIDE SEQUENCE [LARGE SCALE GENOMIC DNA]</scope>
    <source>
        <strain evidence="2 3">PAMC 26577</strain>
    </source>
</reference>
<evidence type="ECO:0000313" key="3">
    <source>
        <dbReference type="Proteomes" id="UP000195221"/>
    </source>
</evidence>
<dbReference type="Pfam" id="PF07332">
    <property type="entry name" value="Phage_holin_3_6"/>
    <property type="match status" value="1"/>
</dbReference>
<gene>
    <name evidence="2" type="ORF">PAMC26577_11340</name>
</gene>
<dbReference type="EMBL" id="NBTZ01000038">
    <property type="protein sequence ID" value="OTP76270.1"/>
    <property type="molecule type" value="Genomic_DNA"/>
</dbReference>
<comment type="caution">
    <text evidence="2">The sequence shown here is derived from an EMBL/GenBank/DDBJ whole genome shotgun (WGS) entry which is preliminary data.</text>
</comment>
<feature type="transmembrane region" description="Helical" evidence="1">
    <location>
        <begin position="43"/>
        <end position="67"/>
    </location>
</feature>
<keyword evidence="1" id="KW-0812">Transmembrane</keyword>
<keyword evidence="1" id="KW-1133">Transmembrane helix</keyword>
<dbReference type="AlphaFoldDB" id="A0A242MXW1"/>
<organism evidence="2 3">
    <name type="scientific">Caballeronia sordidicola</name>
    <name type="common">Burkholderia sordidicola</name>
    <dbReference type="NCBI Taxonomy" id="196367"/>
    <lineage>
        <taxon>Bacteria</taxon>
        <taxon>Pseudomonadati</taxon>
        <taxon>Pseudomonadota</taxon>
        <taxon>Betaproteobacteria</taxon>
        <taxon>Burkholderiales</taxon>
        <taxon>Burkholderiaceae</taxon>
        <taxon>Caballeronia</taxon>
    </lineage>
</organism>
<evidence type="ECO:0000313" key="2">
    <source>
        <dbReference type="EMBL" id="OTP76270.1"/>
    </source>
</evidence>
<sequence length="124" mass="13737">MSIHSKITRWRNVGQFCSARVADYGALFLVELAQTKAKVMRELIAMVALAVGVLFTLSFLCFAVIATAWQTSYFLAVVWGIAGLWLLVSIVAFLVLRAQKPVESFKTLQTEIQDDVAAIKEALK</sequence>
<evidence type="ECO:0000256" key="1">
    <source>
        <dbReference type="SAM" id="Phobius"/>
    </source>
</evidence>
<protein>
    <recommendedName>
        <fullName evidence="4">Transmembrane protein</fullName>
    </recommendedName>
</protein>
<dbReference type="InterPro" id="IPR009937">
    <property type="entry name" value="Phage_holin_3_6"/>
</dbReference>
<feature type="transmembrane region" description="Helical" evidence="1">
    <location>
        <begin position="73"/>
        <end position="96"/>
    </location>
</feature>
<name>A0A242MXW1_CABSO</name>
<proteinExistence type="predicted"/>